<evidence type="ECO:0000313" key="2">
    <source>
        <dbReference type="EMBL" id="ROS38444.1"/>
    </source>
</evidence>
<comment type="caution">
    <text evidence="2">The sequence shown here is derived from an EMBL/GenBank/DDBJ whole genome shotgun (WGS) entry which is preliminary data.</text>
</comment>
<dbReference type="EMBL" id="RKHY01000001">
    <property type="protein sequence ID" value="ROS38444.1"/>
    <property type="molecule type" value="Genomic_DNA"/>
</dbReference>
<protein>
    <submittedName>
        <fullName evidence="2">Uncharacterized protein</fullName>
    </submittedName>
</protein>
<reference evidence="2 3" key="1">
    <citation type="submission" date="2018-11" db="EMBL/GenBank/DDBJ databases">
        <title>Sequencing the genomes of 1000 actinobacteria strains.</title>
        <authorList>
            <person name="Klenk H.-P."/>
        </authorList>
    </citation>
    <scope>NUCLEOTIDE SEQUENCE [LARGE SCALE GENOMIC DNA]</scope>
    <source>
        <strain evidence="2 3">DSM 44348</strain>
    </source>
</reference>
<dbReference type="RefSeq" id="WP_123682818.1">
    <property type="nucleotide sequence ID" value="NZ_RKHY01000001.1"/>
</dbReference>
<feature type="coiled-coil region" evidence="1">
    <location>
        <begin position="57"/>
        <end position="84"/>
    </location>
</feature>
<keyword evidence="3" id="KW-1185">Reference proteome</keyword>
<evidence type="ECO:0000313" key="3">
    <source>
        <dbReference type="Proteomes" id="UP000274843"/>
    </source>
</evidence>
<evidence type="ECO:0000256" key="1">
    <source>
        <dbReference type="SAM" id="Coils"/>
    </source>
</evidence>
<accession>A0A3N2GP83</accession>
<gene>
    <name evidence="2" type="ORF">EDD35_0720</name>
</gene>
<keyword evidence="1" id="KW-0175">Coiled coil</keyword>
<sequence length="90" mass="9544">MTLTSGTLTSAVGGHLAAVTACLVEDAYRNWNSAAAEVDRALDGWAGASADVSPLAEAAYRAAVEQEERAARQLERMLDVAERVLPVEQQ</sequence>
<proteinExistence type="predicted"/>
<dbReference type="GeneID" id="301842193"/>
<dbReference type="AlphaFoldDB" id="A0A3N2GP83"/>
<name>A0A3N2GP83_9PSEU</name>
<organism evidence="2 3">
    <name type="scientific">Amycolatopsis thermoflava</name>
    <dbReference type="NCBI Taxonomy" id="84480"/>
    <lineage>
        <taxon>Bacteria</taxon>
        <taxon>Bacillati</taxon>
        <taxon>Actinomycetota</taxon>
        <taxon>Actinomycetes</taxon>
        <taxon>Pseudonocardiales</taxon>
        <taxon>Pseudonocardiaceae</taxon>
        <taxon>Amycolatopsis</taxon>
        <taxon>Amycolatopsis methanolica group</taxon>
    </lineage>
</organism>
<dbReference type="Proteomes" id="UP000274843">
    <property type="component" value="Unassembled WGS sequence"/>
</dbReference>